<dbReference type="InterPro" id="IPR029058">
    <property type="entry name" value="AB_hydrolase_fold"/>
</dbReference>
<dbReference type="Pfam" id="PF00135">
    <property type="entry name" value="COesterase"/>
    <property type="match status" value="1"/>
</dbReference>
<evidence type="ECO:0000259" key="4">
    <source>
        <dbReference type="Pfam" id="PF00135"/>
    </source>
</evidence>
<gene>
    <name evidence="5" type="ORF">N7482_010406</name>
</gene>
<evidence type="ECO:0000256" key="1">
    <source>
        <dbReference type="ARBA" id="ARBA00005964"/>
    </source>
</evidence>
<organism evidence="5 6">
    <name type="scientific">Penicillium canariense</name>
    <dbReference type="NCBI Taxonomy" id="189055"/>
    <lineage>
        <taxon>Eukaryota</taxon>
        <taxon>Fungi</taxon>
        <taxon>Dikarya</taxon>
        <taxon>Ascomycota</taxon>
        <taxon>Pezizomycotina</taxon>
        <taxon>Eurotiomycetes</taxon>
        <taxon>Eurotiomycetidae</taxon>
        <taxon>Eurotiales</taxon>
        <taxon>Aspergillaceae</taxon>
        <taxon>Penicillium</taxon>
    </lineage>
</organism>
<evidence type="ECO:0000313" key="5">
    <source>
        <dbReference type="EMBL" id="KAJ5151154.1"/>
    </source>
</evidence>
<feature type="signal peptide" evidence="3">
    <location>
        <begin position="1"/>
        <end position="20"/>
    </location>
</feature>
<proteinExistence type="inferred from homology"/>
<comment type="caution">
    <text evidence="5">The sequence shown here is derived from an EMBL/GenBank/DDBJ whole genome shotgun (WGS) entry which is preliminary data.</text>
</comment>
<dbReference type="EC" id="3.1.1.-" evidence="3"/>
<protein>
    <recommendedName>
        <fullName evidence="3">Carboxylic ester hydrolase</fullName>
        <ecNumber evidence="3">3.1.1.-</ecNumber>
    </recommendedName>
</protein>
<evidence type="ECO:0000256" key="3">
    <source>
        <dbReference type="RuleBase" id="RU361235"/>
    </source>
</evidence>
<evidence type="ECO:0000313" key="6">
    <source>
        <dbReference type="Proteomes" id="UP001149163"/>
    </source>
</evidence>
<comment type="similarity">
    <text evidence="1 3">Belongs to the type-B carboxylesterase/lipase family.</text>
</comment>
<dbReference type="SUPFAM" id="SSF53474">
    <property type="entry name" value="alpha/beta-Hydrolases"/>
    <property type="match status" value="1"/>
</dbReference>
<feature type="chain" id="PRO_5041015707" description="Carboxylic ester hydrolase" evidence="3">
    <location>
        <begin position="21"/>
        <end position="538"/>
    </location>
</feature>
<feature type="domain" description="Carboxylesterase type B" evidence="4">
    <location>
        <begin position="23"/>
        <end position="529"/>
    </location>
</feature>
<name>A0A9W9HP26_9EURO</name>
<dbReference type="InterPro" id="IPR050309">
    <property type="entry name" value="Type-B_Carboxylest/Lipase"/>
</dbReference>
<dbReference type="EMBL" id="JAPQKN010000008">
    <property type="protein sequence ID" value="KAJ5151154.1"/>
    <property type="molecule type" value="Genomic_DNA"/>
</dbReference>
<sequence>MRFLSTFVLALSYLATVVDAYDDPLIRLDYGSFQGKYDTSYNLSYFRKIPFAAPPTGENRFRAPQPPLQITNGAFDTDQTFDMCPQRTVNGSEDCLYLGLFSRPWDTSKDVRRPVLVVFYGGAFIQGDAAFTMPPSSFPVLNASTLNDYVVIYPNYRLNAFGFLPGKAIKASSTSDLNPGLLDQQYVLKWVQNNIHHFGGDPHNVSIWGQSAGAGSVVAQVLANGRNGQPKLFSKALASSPFWPKTYAYDAPEAEDIYNQLANLTGCAEHGHGHETLACLKSVDVQTIRDASLVIDAEHTWTTSSYTWAPVIDGEFLADTLTEAVSSGTLNTEFVWGMYNSHEGQNFIPSGLQKAALTGGYNSSTASFHQWLTGFLPGLSPKQIEAVENEHYPAEGSTETIDEYNTTYIRAGLIYRDVVLACPAYWIASDAQRRGYLGEYTISPATHGSDTIYWNRINVVQTSNPVVYEGYAGAFASFFQTGDPNAHKLTNSSEPGVPELQNTGEEFVIVDRGFENVRLAQLKERCDFWRSLGKKIPV</sequence>
<keyword evidence="6" id="KW-1185">Reference proteome</keyword>
<dbReference type="InterPro" id="IPR019826">
    <property type="entry name" value="Carboxylesterase_B_AS"/>
</dbReference>
<dbReference type="GO" id="GO:0017000">
    <property type="term" value="P:antibiotic biosynthetic process"/>
    <property type="evidence" value="ECO:0007669"/>
    <property type="project" value="UniProtKB-ARBA"/>
</dbReference>
<keyword evidence="3" id="KW-0732">Signal</keyword>
<dbReference type="GeneID" id="81431706"/>
<dbReference type="FunFam" id="3.40.50.1820:FF:000299">
    <property type="entry name" value="Carboxylic ester hydrolase"/>
    <property type="match status" value="1"/>
</dbReference>
<dbReference type="PANTHER" id="PTHR11559">
    <property type="entry name" value="CARBOXYLESTERASE"/>
    <property type="match status" value="1"/>
</dbReference>
<dbReference type="Gene3D" id="3.40.50.1820">
    <property type="entry name" value="alpha/beta hydrolase"/>
    <property type="match status" value="1"/>
</dbReference>
<accession>A0A9W9HP26</accession>
<dbReference type="PROSITE" id="PS00122">
    <property type="entry name" value="CARBOXYLESTERASE_B_1"/>
    <property type="match status" value="1"/>
</dbReference>
<dbReference type="Proteomes" id="UP001149163">
    <property type="component" value="Unassembled WGS sequence"/>
</dbReference>
<dbReference type="GO" id="GO:0016787">
    <property type="term" value="F:hydrolase activity"/>
    <property type="evidence" value="ECO:0007669"/>
    <property type="project" value="UniProtKB-KW"/>
</dbReference>
<dbReference type="GO" id="GO:0072330">
    <property type="term" value="P:monocarboxylic acid biosynthetic process"/>
    <property type="evidence" value="ECO:0007669"/>
    <property type="project" value="UniProtKB-ARBA"/>
</dbReference>
<dbReference type="AlphaFoldDB" id="A0A9W9HP26"/>
<dbReference type="OrthoDB" id="408631at2759"/>
<evidence type="ECO:0000256" key="2">
    <source>
        <dbReference type="ARBA" id="ARBA00022801"/>
    </source>
</evidence>
<reference evidence="5" key="1">
    <citation type="submission" date="2022-11" db="EMBL/GenBank/DDBJ databases">
        <authorList>
            <person name="Petersen C."/>
        </authorList>
    </citation>
    <scope>NUCLEOTIDE SEQUENCE</scope>
    <source>
        <strain evidence="5">IBT 26290</strain>
    </source>
</reference>
<dbReference type="RefSeq" id="XP_056538487.1">
    <property type="nucleotide sequence ID" value="XM_056692530.1"/>
</dbReference>
<keyword evidence="2 3" id="KW-0378">Hydrolase</keyword>
<dbReference type="InterPro" id="IPR002018">
    <property type="entry name" value="CarbesteraseB"/>
</dbReference>
<reference evidence="5" key="2">
    <citation type="journal article" date="2023" name="IMA Fungus">
        <title>Comparative genomic study of the Penicillium genus elucidates a diverse pangenome and 15 lateral gene transfer events.</title>
        <authorList>
            <person name="Petersen C."/>
            <person name="Sorensen T."/>
            <person name="Nielsen M.R."/>
            <person name="Sondergaard T.E."/>
            <person name="Sorensen J.L."/>
            <person name="Fitzpatrick D.A."/>
            <person name="Frisvad J.C."/>
            <person name="Nielsen K.L."/>
        </authorList>
    </citation>
    <scope>NUCLEOTIDE SEQUENCE</scope>
    <source>
        <strain evidence="5">IBT 26290</strain>
    </source>
</reference>